<gene>
    <name evidence="1" type="ORF">LL038_25460</name>
</gene>
<dbReference type="RefSeq" id="WP_216127009.1">
    <property type="nucleotide sequence ID" value="NZ_JAHLDP010000040.1"/>
</dbReference>
<keyword evidence="1" id="KW-0614">Plasmid</keyword>
<dbReference type="Proteomes" id="UP001164733">
    <property type="component" value="Plasmid pCF009-c"/>
</dbReference>
<protein>
    <submittedName>
        <fullName evidence="1">Uncharacterized protein</fullName>
    </submittedName>
</protein>
<dbReference type="AlphaFoldDB" id="A0AA47I990"/>
<accession>A0AA47I990</accession>
<geneLocation type="plasmid" evidence="1 2">
    <name>pCF009-c</name>
</geneLocation>
<reference evidence="1" key="1">
    <citation type="submission" date="2021-11" db="EMBL/GenBank/DDBJ databases">
        <title>Clostridia strains as spoilage organisms.</title>
        <authorList>
            <person name="Wambui J."/>
            <person name="Stevens M.J.A."/>
            <person name="Stephan R."/>
        </authorList>
    </citation>
    <scope>NUCLEOTIDE SEQUENCE</scope>
    <source>
        <strain evidence="1">CF009</strain>
        <plasmid evidence="1">pCF009-c</plasmid>
    </source>
</reference>
<name>A0AA47I990_9CLOT</name>
<organism evidence="1 2">
    <name type="scientific">Clostridium estertheticum</name>
    <dbReference type="NCBI Taxonomy" id="238834"/>
    <lineage>
        <taxon>Bacteria</taxon>
        <taxon>Bacillati</taxon>
        <taxon>Bacillota</taxon>
        <taxon>Clostridia</taxon>
        <taxon>Eubacteriales</taxon>
        <taxon>Clostridiaceae</taxon>
        <taxon>Clostridium</taxon>
    </lineage>
</organism>
<proteinExistence type="predicted"/>
<evidence type="ECO:0000313" key="2">
    <source>
        <dbReference type="Proteomes" id="UP001164733"/>
    </source>
</evidence>
<sequence>MEHLSSLDIRYKSDYFKSPVRFNICFNDGILILKQIFSLSNNTIDDFNVIFNRESISYAILPQEFEVRLFDLFLAIQISRPGEMDFTNVKIYIS</sequence>
<dbReference type="EMBL" id="CP086242">
    <property type="protein sequence ID" value="WAG63353.1"/>
    <property type="molecule type" value="Genomic_DNA"/>
</dbReference>
<evidence type="ECO:0000313" key="1">
    <source>
        <dbReference type="EMBL" id="WAG63353.1"/>
    </source>
</evidence>